<dbReference type="InterPro" id="IPR012337">
    <property type="entry name" value="RNaseH-like_sf"/>
</dbReference>
<dbReference type="InterPro" id="IPR036397">
    <property type="entry name" value="RNaseH_sf"/>
</dbReference>
<feature type="domain" description="Integrase catalytic" evidence="1">
    <location>
        <begin position="169"/>
        <end position="325"/>
    </location>
</feature>
<dbReference type="GO" id="GO:0005829">
    <property type="term" value="C:cytosol"/>
    <property type="evidence" value="ECO:0007669"/>
    <property type="project" value="TreeGrafter"/>
</dbReference>
<dbReference type="Pfam" id="PF00665">
    <property type="entry name" value="rve"/>
    <property type="match status" value="1"/>
</dbReference>
<dbReference type="GO" id="GO:0004803">
    <property type="term" value="F:transposase activity"/>
    <property type="evidence" value="ECO:0007669"/>
    <property type="project" value="TreeGrafter"/>
</dbReference>
<dbReference type="STRING" id="838561.P344_03405"/>
<accession>W0GR11</accession>
<sequence>MKKKKYKHFSLDERYDLKEHLVLERFKKKNGTLNYSKIGKVMNKSRNTIRLEVKRLQEEYNPEKAHYDYKKKRKKSIKKPSKLSKNKLEWLNLRFNKYHNSPVEIIKRYEKKFGVKFPVCLKTLYKWIYLGVFNLLKENLPNHGKKNRTKKRTDNRDKLDNFRSIWDIKNKVSNVGWFEMDTVIGENHQSAVLVLVEQNSKNYFAIKLKKISASEVIEKFKDIVRVNNLIGKIKGIITDRGKEFSKWREIEIFADTQVYFCDPGSPKQKPLIERINREFRHWLPKGTDFNYISQQKIDWIVNVINAKLRPCLNWISAKEIFLQNFR</sequence>
<gene>
    <name evidence="2" type="ORF">P344_03405</name>
</gene>
<dbReference type="PANTHER" id="PTHR10948:SF23">
    <property type="entry name" value="TRANSPOSASE INSI FOR INSERTION SEQUENCE ELEMENT IS30A-RELATED"/>
    <property type="match status" value="1"/>
</dbReference>
<dbReference type="GO" id="GO:0015074">
    <property type="term" value="P:DNA integration"/>
    <property type="evidence" value="ECO:0007669"/>
    <property type="project" value="InterPro"/>
</dbReference>
<dbReference type="SUPFAM" id="SSF53098">
    <property type="entry name" value="Ribonuclease H-like"/>
    <property type="match status" value="1"/>
</dbReference>
<organism evidence="2 3">
    <name type="scientific">Spiroplasma mirum ATCC 29335</name>
    <dbReference type="NCBI Taxonomy" id="838561"/>
    <lineage>
        <taxon>Bacteria</taxon>
        <taxon>Bacillati</taxon>
        <taxon>Mycoplasmatota</taxon>
        <taxon>Mollicutes</taxon>
        <taxon>Entomoplasmatales</taxon>
        <taxon>Spiroplasmataceae</taxon>
        <taxon>Spiroplasma</taxon>
    </lineage>
</organism>
<dbReference type="InterPro" id="IPR053392">
    <property type="entry name" value="Transposase_IS30-like"/>
</dbReference>
<dbReference type="InterPro" id="IPR051917">
    <property type="entry name" value="Transposase-Integrase"/>
</dbReference>
<dbReference type="PANTHER" id="PTHR10948">
    <property type="entry name" value="TRANSPOSASE"/>
    <property type="match status" value="1"/>
</dbReference>
<dbReference type="NCBIfam" id="NF033563">
    <property type="entry name" value="transpos_IS30"/>
    <property type="match status" value="1"/>
</dbReference>
<dbReference type="KEGG" id="smia:P344_03405"/>
<dbReference type="OrthoDB" id="396854at2"/>
<dbReference type="GO" id="GO:0003676">
    <property type="term" value="F:nucleic acid binding"/>
    <property type="evidence" value="ECO:0007669"/>
    <property type="project" value="InterPro"/>
</dbReference>
<dbReference type="PATRIC" id="fig|838561.3.peg.662"/>
<dbReference type="InterPro" id="IPR001584">
    <property type="entry name" value="Integrase_cat-core"/>
</dbReference>
<reference evidence="2 3" key="1">
    <citation type="submission" date="2013-09" db="EMBL/GenBank/DDBJ databases">
        <title>Complete genome sequence of Spiroplasma mirum suckling mouse cataract agent.</title>
        <authorList>
            <person name="Landry C.A."/>
            <person name="Bastian F.O."/>
            <person name="Thune R.L."/>
        </authorList>
    </citation>
    <scope>NUCLEOTIDE SEQUENCE [LARGE SCALE GENOMIC DNA]</scope>
    <source>
        <strain evidence="2 3">SMCA</strain>
    </source>
</reference>
<dbReference type="Proteomes" id="UP000019260">
    <property type="component" value="Chromosome"/>
</dbReference>
<keyword evidence="3" id="KW-1185">Reference proteome</keyword>
<proteinExistence type="predicted"/>
<dbReference type="KEGG" id="smir:SMM_0576"/>
<evidence type="ECO:0000259" key="1">
    <source>
        <dbReference type="PROSITE" id="PS50994"/>
    </source>
</evidence>
<dbReference type="PROSITE" id="PS50994">
    <property type="entry name" value="INTEGRASE"/>
    <property type="match status" value="1"/>
</dbReference>
<evidence type="ECO:0000313" key="3">
    <source>
        <dbReference type="Proteomes" id="UP000019260"/>
    </source>
</evidence>
<dbReference type="RefSeq" id="WP_025317363.1">
    <property type="nucleotide sequence ID" value="NZ_CP002082.1"/>
</dbReference>
<protein>
    <recommendedName>
        <fullName evidence="1">Integrase catalytic domain-containing protein</fullName>
    </recommendedName>
</protein>
<evidence type="ECO:0000313" key="2">
    <source>
        <dbReference type="EMBL" id="AHI58024.1"/>
    </source>
</evidence>
<dbReference type="eggNOG" id="COG2826">
    <property type="taxonomic scope" value="Bacteria"/>
</dbReference>
<dbReference type="Gene3D" id="3.30.420.10">
    <property type="entry name" value="Ribonuclease H-like superfamily/Ribonuclease H"/>
    <property type="match status" value="1"/>
</dbReference>
<name>W0GR11_9MOLU</name>
<dbReference type="AlphaFoldDB" id="W0GR11"/>
<dbReference type="EMBL" id="CP006720">
    <property type="protein sequence ID" value="AHI58024.1"/>
    <property type="molecule type" value="Genomic_DNA"/>
</dbReference>
<dbReference type="HOGENOM" id="CLU_035706_0_1_14"/>
<dbReference type="GO" id="GO:0032196">
    <property type="term" value="P:transposition"/>
    <property type="evidence" value="ECO:0007669"/>
    <property type="project" value="TreeGrafter"/>
</dbReference>